<sequence>MSSNSTNGKFWYGTKSWLKENNFREVDRDFEHEIMVQVYEGETFQCEFALRWYDKSFADDLVMQVRVYDDAFRVFNDIPELWDTLAGYNEDNPSPDEMARVLAGELGYQDTTQYPDSVPYEQEKTSEVVLGEPLSEEEQQAMLKEWGHIEGVVQVQMSLFENEDLNEILNALSQKLVGNSLLHEIDYHLHSVADQSRLNVGVKGYFPEGHFAEPVA</sequence>
<organism evidence="1 2">
    <name type="scientific">Salinibacter ruber</name>
    <dbReference type="NCBI Taxonomy" id="146919"/>
    <lineage>
        <taxon>Bacteria</taxon>
        <taxon>Pseudomonadati</taxon>
        <taxon>Rhodothermota</taxon>
        <taxon>Rhodothermia</taxon>
        <taxon>Rhodothermales</taxon>
        <taxon>Salinibacteraceae</taxon>
        <taxon>Salinibacter</taxon>
    </lineage>
</organism>
<dbReference type="Proteomes" id="UP001155110">
    <property type="component" value="Unassembled WGS sequence"/>
</dbReference>
<dbReference type="EMBL" id="JANTZM010000007">
    <property type="protein sequence ID" value="MCS4157745.1"/>
    <property type="molecule type" value="Genomic_DNA"/>
</dbReference>
<proteinExistence type="predicted"/>
<reference evidence="1" key="1">
    <citation type="submission" date="2022-08" db="EMBL/GenBank/DDBJ databases">
        <title>Genomic Encyclopedia of Type Strains, Phase V (KMG-V): Genome sequencing to study the core and pangenomes of soil and plant-associated prokaryotes.</title>
        <authorList>
            <person name="Whitman W."/>
        </authorList>
    </citation>
    <scope>NUCLEOTIDE SEQUENCE</scope>
    <source>
        <strain evidence="1">SP3002</strain>
    </source>
</reference>
<accession>A0AAW5P760</accession>
<evidence type="ECO:0000313" key="2">
    <source>
        <dbReference type="Proteomes" id="UP001155110"/>
    </source>
</evidence>
<protein>
    <submittedName>
        <fullName evidence="1">Uncharacterized protein</fullName>
    </submittedName>
</protein>
<gene>
    <name evidence="1" type="ORF">GGP99_001709</name>
</gene>
<name>A0AAW5P760_9BACT</name>
<dbReference type="AlphaFoldDB" id="A0AAW5P760"/>
<comment type="caution">
    <text evidence="1">The sequence shown here is derived from an EMBL/GenBank/DDBJ whole genome shotgun (WGS) entry which is preliminary data.</text>
</comment>
<dbReference type="RefSeq" id="WP_259258269.1">
    <property type="nucleotide sequence ID" value="NZ_JANTZM010000007.1"/>
</dbReference>
<evidence type="ECO:0000313" key="1">
    <source>
        <dbReference type="EMBL" id="MCS4157745.1"/>
    </source>
</evidence>